<accession>A0A5A7RGB9</accession>
<dbReference type="GO" id="GO:0008250">
    <property type="term" value="C:oligosaccharyltransferase complex"/>
    <property type="evidence" value="ECO:0007669"/>
    <property type="project" value="TreeGrafter"/>
</dbReference>
<dbReference type="Gene3D" id="3.40.30.10">
    <property type="entry name" value="Glutaredoxin"/>
    <property type="match status" value="1"/>
</dbReference>
<evidence type="ECO:0000256" key="4">
    <source>
        <dbReference type="ARBA" id="ARBA00022692"/>
    </source>
</evidence>
<dbReference type="GO" id="GO:0018279">
    <property type="term" value="P:protein N-linked glycosylation via asparagine"/>
    <property type="evidence" value="ECO:0007669"/>
    <property type="project" value="TreeGrafter"/>
</dbReference>
<evidence type="ECO:0000256" key="5">
    <source>
        <dbReference type="ARBA" id="ARBA00022729"/>
    </source>
</evidence>
<evidence type="ECO:0000256" key="10">
    <source>
        <dbReference type="SAM" id="SignalP"/>
    </source>
</evidence>
<keyword evidence="7 9" id="KW-1133">Transmembrane helix</keyword>
<keyword evidence="4 9" id="KW-0812">Transmembrane</keyword>
<feature type="transmembrane region" description="Helical" evidence="9">
    <location>
        <begin position="195"/>
        <end position="214"/>
    </location>
</feature>
<feature type="chain" id="PRO_5022896565" evidence="10">
    <location>
        <begin position="29"/>
        <end position="346"/>
    </location>
</feature>
<evidence type="ECO:0000256" key="3">
    <source>
        <dbReference type="ARBA" id="ARBA00009561"/>
    </source>
</evidence>
<sequence length="346" mass="38289">MATYQTPTAAFFLITLLSLLLAPRATVGSPDTVVLELAALRSGSPTGVIRLSDDLLRRILSLPTPRSFHALIFFDAKHLHAKSELSLPALKSEFSLLSSTSRSNNPSGDGASPDIFFFNLEFQEAQSSFAVFGVSTLPHIRLLPSAAADPKNDSIQMEPSVYSGRAEAMAQFLESQAGISVGPIRRPPPISRKQILIIAAVLIVSIPYFIRNLIAGNTFLHQKYVWMAGAIFVYFFSVSGVMFNIIRKMPLFLTDRENPTKMVYFYQGSGMQLGAEGFAVGFLYSAVGLLLAFATHVLVKVKNLNLQRAFMVFVLVFSFWAVRKVIFLDNWKTGYGIHGYWPSSWM</sequence>
<gene>
    <name evidence="11" type="ORF">STAS_33989</name>
</gene>
<proteinExistence type="inferred from homology"/>
<evidence type="ECO:0000256" key="2">
    <source>
        <dbReference type="ARBA" id="ARBA00004477"/>
    </source>
</evidence>
<organism evidence="11 12">
    <name type="scientific">Striga asiatica</name>
    <name type="common">Asiatic witchweed</name>
    <name type="synonym">Buchnera asiatica</name>
    <dbReference type="NCBI Taxonomy" id="4170"/>
    <lineage>
        <taxon>Eukaryota</taxon>
        <taxon>Viridiplantae</taxon>
        <taxon>Streptophyta</taxon>
        <taxon>Embryophyta</taxon>
        <taxon>Tracheophyta</taxon>
        <taxon>Spermatophyta</taxon>
        <taxon>Magnoliopsida</taxon>
        <taxon>eudicotyledons</taxon>
        <taxon>Gunneridae</taxon>
        <taxon>Pentapetalae</taxon>
        <taxon>asterids</taxon>
        <taxon>lamiids</taxon>
        <taxon>Lamiales</taxon>
        <taxon>Orobanchaceae</taxon>
        <taxon>Buchnereae</taxon>
        <taxon>Striga</taxon>
    </lineage>
</organism>
<evidence type="ECO:0000256" key="1">
    <source>
        <dbReference type="ARBA" id="ARBA00002791"/>
    </source>
</evidence>
<dbReference type="Proteomes" id="UP000325081">
    <property type="component" value="Unassembled WGS sequence"/>
</dbReference>
<keyword evidence="8 9" id="KW-0472">Membrane</keyword>
<feature type="transmembrane region" description="Helical" evidence="9">
    <location>
        <begin position="278"/>
        <end position="299"/>
    </location>
</feature>
<evidence type="ECO:0000256" key="7">
    <source>
        <dbReference type="ARBA" id="ARBA00022989"/>
    </source>
</evidence>
<evidence type="ECO:0000256" key="9">
    <source>
        <dbReference type="SAM" id="Phobius"/>
    </source>
</evidence>
<dbReference type="PANTHER" id="PTHR12692">
    <property type="entry name" value="DOLICHYL-DIPHOSPHOOLIGOSACCHARIDE--PROTEIN GLYCOSYLTRANSFERASE-RELATED"/>
    <property type="match status" value="1"/>
</dbReference>
<feature type="transmembrane region" description="Helical" evidence="9">
    <location>
        <begin position="306"/>
        <end position="322"/>
    </location>
</feature>
<evidence type="ECO:0000313" key="12">
    <source>
        <dbReference type="Proteomes" id="UP000325081"/>
    </source>
</evidence>
<dbReference type="AlphaFoldDB" id="A0A5A7RGB9"/>
<evidence type="ECO:0000256" key="8">
    <source>
        <dbReference type="ARBA" id="ARBA00023136"/>
    </source>
</evidence>
<comment type="similarity">
    <text evidence="3">Belongs to the OST3/OST6 family.</text>
</comment>
<feature type="signal peptide" evidence="10">
    <location>
        <begin position="1"/>
        <end position="28"/>
    </location>
</feature>
<comment type="function">
    <text evidence="1">Subunit of the oligosaccharyl transferase (OST) complex that catalyzes the initial transfer of a defined glycan (Glc(3)Man(9)GlcNAc(2) in eukaryotes) from the lipid carrier dolichol-pyrophosphate to an asparagine residue within an Asn-X-Ser/Thr consensus motif in nascent polypeptide chains, the first step in protein N-glycosylation. N-glycosylation occurs cotranslationally and the complex associates with the Sec61 complex at the channel-forming translocon complex that mediates protein translocation across the endoplasmic reticulum (ER). All subunits are required for a maximal enzyme activity.</text>
</comment>
<keyword evidence="11" id="KW-0808">Transferase</keyword>
<dbReference type="PANTHER" id="PTHR12692:SF0">
    <property type="entry name" value="GH11935P"/>
    <property type="match status" value="1"/>
</dbReference>
<feature type="transmembrane region" description="Helical" evidence="9">
    <location>
        <begin position="226"/>
        <end position="246"/>
    </location>
</feature>
<evidence type="ECO:0000256" key="6">
    <source>
        <dbReference type="ARBA" id="ARBA00022824"/>
    </source>
</evidence>
<reference evidence="12" key="1">
    <citation type="journal article" date="2019" name="Curr. Biol.">
        <title>Genome Sequence of Striga asiatica Provides Insight into the Evolution of Plant Parasitism.</title>
        <authorList>
            <person name="Yoshida S."/>
            <person name="Kim S."/>
            <person name="Wafula E.K."/>
            <person name="Tanskanen J."/>
            <person name="Kim Y.M."/>
            <person name="Honaas L."/>
            <person name="Yang Z."/>
            <person name="Spallek T."/>
            <person name="Conn C.E."/>
            <person name="Ichihashi Y."/>
            <person name="Cheong K."/>
            <person name="Cui S."/>
            <person name="Der J.P."/>
            <person name="Gundlach H."/>
            <person name="Jiao Y."/>
            <person name="Hori C."/>
            <person name="Ishida J.K."/>
            <person name="Kasahara H."/>
            <person name="Kiba T."/>
            <person name="Kim M.S."/>
            <person name="Koo N."/>
            <person name="Laohavisit A."/>
            <person name="Lee Y.H."/>
            <person name="Lumba S."/>
            <person name="McCourt P."/>
            <person name="Mortimer J.C."/>
            <person name="Mutuku J.M."/>
            <person name="Nomura T."/>
            <person name="Sasaki-Sekimoto Y."/>
            <person name="Seto Y."/>
            <person name="Wang Y."/>
            <person name="Wakatake T."/>
            <person name="Sakakibara H."/>
            <person name="Demura T."/>
            <person name="Yamaguchi S."/>
            <person name="Yoneyama K."/>
            <person name="Manabe R.I."/>
            <person name="Nelson D.C."/>
            <person name="Schulman A.H."/>
            <person name="Timko M.P."/>
            <person name="dePamphilis C.W."/>
            <person name="Choi D."/>
            <person name="Shirasu K."/>
        </authorList>
    </citation>
    <scope>NUCLEOTIDE SEQUENCE [LARGE SCALE GENOMIC DNA]</scope>
    <source>
        <strain evidence="12">cv. UVA1</strain>
    </source>
</reference>
<name>A0A5A7RGB9_STRAF</name>
<protein>
    <submittedName>
        <fullName evidence="11">Oligosaccharyltransferase complex</fullName>
    </submittedName>
</protein>
<dbReference type="OrthoDB" id="67566at2759"/>
<dbReference type="EMBL" id="BKCP01012625">
    <property type="protein sequence ID" value="GER56267.1"/>
    <property type="molecule type" value="Genomic_DNA"/>
</dbReference>
<dbReference type="Pfam" id="PF04756">
    <property type="entry name" value="OST3_OST6"/>
    <property type="match status" value="1"/>
</dbReference>
<keyword evidence="12" id="KW-1185">Reference proteome</keyword>
<dbReference type="GO" id="GO:0016740">
    <property type="term" value="F:transferase activity"/>
    <property type="evidence" value="ECO:0007669"/>
    <property type="project" value="UniProtKB-KW"/>
</dbReference>
<evidence type="ECO:0000313" key="11">
    <source>
        <dbReference type="EMBL" id="GER56267.1"/>
    </source>
</evidence>
<dbReference type="InterPro" id="IPR021149">
    <property type="entry name" value="OligosaccharylTrfase_OST3/OST6"/>
</dbReference>
<comment type="caution">
    <text evidence="11">The sequence shown here is derived from an EMBL/GenBank/DDBJ whole genome shotgun (WGS) entry which is preliminary data.</text>
</comment>
<comment type="subcellular location">
    <subcellularLocation>
        <location evidence="2">Endoplasmic reticulum membrane</location>
        <topology evidence="2">Multi-pass membrane protein</topology>
    </subcellularLocation>
</comment>
<keyword evidence="5 10" id="KW-0732">Signal</keyword>
<keyword evidence="6" id="KW-0256">Endoplasmic reticulum</keyword>